<dbReference type="PANTHER" id="PTHR30474:SF1">
    <property type="entry name" value="PEPTIDOGLYCAN GLYCOSYLTRANSFERASE MRDB"/>
    <property type="match status" value="1"/>
</dbReference>
<dbReference type="GO" id="GO:0016757">
    <property type="term" value="F:glycosyltransferase activity"/>
    <property type="evidence" value="ECO:0007669"/>
    <property type="project" value="UniProtKB-KW"/>
</dbReference>
<evidence type="ECO:0000256" key="7">
    <source>
        <dbReference type="ARBA" id="ARBA00022984"/>
    </source>
</evidence>
<keyword evidence="10" id="KW-0961">Cell wall biogenesis/degradation</keyword>
<evidence type="ECO:0000256" key="8">
    <source>
        <dbReference type="ARBA" id="ARBA00022989"/>
    </source>
</evidence>
<dbReference type="GO" id="GO:0051301">
    <property type="term" value="P:cell division"/>
    <property type="evidence" value="ECO:0007669"/>
    <property type="project" value="InterPro"/>
</dbReference>
<dbReference type="NCBIfam" id="TIGR02210">
    <property type="entry name" value="rodA_shape"/>
    <property type="match status" value="1"/>
</dbReference>
<dbReference type="Pfam" id="PF01098">
    <property type="entry name" value="FTSW_RODA_SPOVE"/>
    <property type="match status" value="1"/>
</dbReference>
<dbReference type="AlphaFoldDB" id="A0A2K8N4W0"/>
<keyword evidence="2" id="KW-1003">Cell membrane</keyword>
<feature type="transmembrane region" description="Helical" evidence="11">
    <location>
        <begin position="20"/>
        <end position="40"/>
    </location>
</feature>
<keyword evidence="3" id="KW-0328">Glycosyltransferase</keyword>
<dbReference type="GO" id="GO:0005886">
    <property type="term" value="C:plasma membrane"/>
    <property type="evidence" value="ECO:0007669"/>
    <property type="project" value="TreeGrafter"/>
</dbReference>
<keyword evidence="5 11" id="KW-0812">Transmembrane</keyword>
<evidence type="ECO:0000256" key="9">
    <source>
        <dbReference type="ARBA" id="ARBA00023136"/>
    </source>
</evidence>
<accession>A0A2K8N4W0</accession>
<feature type="transmembrane region" description="Helical" evidence="11">
    <location>
        <begin position="85"/>
        <end position="103"/>
    </location>
</feature>
<name>A0A2K8N4W0_9BACL</name>
<reference evidence="13" key="1">
    <citation type="submission" date="2017-11" db="EMBL/GenBank/DDBJ databases">
        <title>Complete Genome Sequence of Kyrpidia sp. Strain EA-1, a thermophilic, hydrogen-oxidizing Bacterium, isolated from the Azores.</title>
        <authorList>
            <person name="Reiner J.E."/>
            <person name="Lapp C.J."/>
            <person name="Bunk B."/>
            <person name="Gescher J."/>
        </authorList>
    </citation>
    <scope>NUCLEOTIDE SEQUENCE [LARGE SCALE GENOMIC DNA]</scope>
    <source>
        <strain evidence="13">EA-1</strain>
    </source>
</reference>
<dbReference type="Proteomes" id="UP000231932">
    <property type="component" value="Chromosome"/>
</dbReference>
<keyword evidence="13" id="KW-1185">Reference proteome</keyword>
<feature type="transmembrane region" description="Helical" evidence="11">
    <location>
        <begin position="297"/>
        <end position="314"/>
    </location>
</feature>
<dbReference type="PROSITE" id="PS00428">
    <property type="entry name" value="FTSW_RODA_SPOVE"/>
    <property type="match status" value="1"/>
</dbReference>
<feature type="transmembrane region" description="Helical" evidence="11">
    <location>
        <begin position="193"/>
        <end position="213"/>
    </location>
</feature>
<evidence type="ECO:0000256" key="10">
    <source>
        <dbReference type="ARBA" id="ARBA00023316"/>
    </source>
</evidence>
<evidence type="ECO:0000256" key="11">
    <source>
        <dbReference type="SAM" id="Phobius"/>
    </source>
</evidence>
<dbReference type="InterPro" id="IPR011923">
    <property type="entry name" value="RodA/MrdB"/>
</dbReference>
<dbReference type="PANTHER" id="PTHR30474">
    <property type="entry name" value="CELL CYCLE PROTEIN"/>
    <property type="match status" value="1"/>
</dbReference>
<comment type="subcellular location">
    <subcellularLocation>
        <location evidence="1">Membrane</location>
        <topology evidence="1">Multi-pass membrane protein</topology>
    </subcellularLocation>
</comment>
<feature type="transmembrane region" description="Helical" evidence="11">
    <location>
        <begin position="364"/>
        <end position="386"/>
    </location>
</feature>
<dbReference type="GO" id="GO:0071555">
    <property type="term" value="P:cell wall organization"/>
    <property type="evidence" value="ECO:0007669"/>
    <property type="project" value="UniProtKB-KW"/>
</dbReference>
<evidence type="ECO:0000256" key="4">
    <source>
        <dbReference type="ARBA" id="ARBA00022679"/>
    </source>
</evidence>
<dbReference type="EMBL" id="CP024955">
    <property type="protein sequence ID" value="ATY84356.1"/>
    <property type="molecule type" value="Genomic_DNA"/>
</dbReference>
<dbReference type="KEGG" id="kyr:CVV65_04830"/>
<gene>
    <name evidence="12" type="ORF">CVV65_04830</name>
</gene>
<dbReference type="PROSITE" id="PS51257">
    <property type="entry name" value="PROKAR_LIPOPROTEIN"/>
    <property type="match status" value="1"/>
</dbReference>
<keyword evidence="9 11" id="KW-0472">Membrane</keyword>
<dbReference type="GO" id="GO:0009252">
    <property type="term" value="P:peptidoglycan biosynthetic process"/>
    <property type="evidence" value="ECO:0007669"/>
    <property type="project" value="UniProtKB-KW"/>
</dbReference>
<evidence type="ECO:0000256" key="6">
    <source>
        <dbReference type="ARBA" id="ARBA00022960"/>
    </source>
</evidence>
<dbReference type="GO" id="GO:0015648">
    <property type="term" value="F:lipid-linked peptidoglycan transporter activity"/>
    <property type="evidence" value="ECO:0007669"/>
    <property type="project" value="TreeGrafter"/>
</dbReference>
<feature type="transmembrane region" description="Helical" evidence="11">
    <location>
        <begin position="326"/>
        <end position="344"/>
    </location>
</feature>
<evidence type="ECO:0000313" key="12">
    <source>
        <dbReference type="EMBL" id="ATY84356.1"/>
    </source>
</evidence>
<sequence>MSGKGGRGVTPGTWLKRFDWMIVAVLVAIACISVINIASATHTLDAHHPAYYYARQIIWFGIGFLFMGLVVAVGDQRLAEWWKPMYWIGIVLLVAVYLFGTEINGAKAWFDLKVLSVQPSEYMKLATIVAISQYFAKLEESGQRRFRDLFVPMGMIGLPFVLIVIEPDLGMGLVMLAMGIGMFMVSGTRWRHLLVLFGAGAAVIASLVVLYHVDPHVFFKIIKPYQLDRLVAFRDPVKYLKPDETGNAPGYHTYESLIAVGSGGLWGEGFEQGAQTQGRFVPENYTDFIFSVLSEEWGFVGSMTLILLYLIFFYRMIRIALGTRDMYGTNVIAGVFSMFFAQVFENIGMNIGIMPITGITLPFMSYGGSSIATSMMAVGLVLSVGLRRKKTMF</sequence>
<keyword evidence="7" id="KW-0573">Peptidoglycan synthesis</keyword>
<keyword evidence="8 11" id="KW-1133">Transmembrane helix</keyword>
<evidence type="ECO:0000256" key="2">
    <source>
        <dbReference type="ARBA" id="ARBA00022475"/>
    </source>
</evidence>
<proteinExistence type="predicted"/>
<dbReference type="InterPro" id="IPR001182">
    <property type="entry name" value="FtsW/RodA"/>
</dbReference>
<dbReference type="GO" id="GO:0008360">
    <property type="term" value="P:regulation of cell shape"/>
    <property type="evidence" value="ECO:0007669"/>
    <property type="project" value="UniProtKB-KW"/>
</dbReference>
<organism evidence="12 13">
    <name type="scientific">Kyrpidia spormannii</name>
    <dbReference type="NCBI Taxonomy" id="2055160"/>
    <lineage>
        <taxon>Bacteria</taxon>
        <taxon>Bacillati</taxon>
        <taxon>Bacillota</taxon>
        <taxon>Bacilli</taxon>
        <taxon>Bacillales</taxon>
        <taxon>Alicyclobacillaceae</taxon>
        <taxon>Kyrpidia</taxon>
    </lineage>
</organism>
<protein>
    <submittedName>
        <fullName evidence="12">Rod shape-determining protein RodA</fullName>
    </submittedName>
</protein>
<evidence type="ECO:0000256" key="5">
    <source>
        <dbReference type="ARBA" id="ARBA00022692"/>
    </source>
</evidence>
<dbReference type="GO" id="GO:0032153">
    <property type="term" value="C:cell division site"/>
    <property type="evidence" value="ECO:0007669"/>
    <property type="project" value="TreeGrafter"/>
</dbReference>
<evidence type="ECO:0000256" key="3">
    <source>
        <dbReference type="ARBA" id="ARBA00022676"/>
    </source>
</evidence>
<keyword evidence="4" id="KW-0808">Transferase</keyword>
<evidence type="ECO:0000256" key="1">
    <source>
        <dbReference type="ARBA" id="ARBA00004141"/>
    </source>
</evidence>
<evidence type="ECO:0000313" key="13">
    <source>
        <dbReference type="Proteomes" id="UP000231932"/>
    </source>
</evidence>
<feature type="transmembrane region" description="Helical" evidence="11">
    <location>
        <begin position="52"/>
        <end position="73"/>
    </location>
</feature>
<keyword evidence="6" id="KW-0133">Cell shape</keyword>
<dbReference type="InterPro" id="IPR018365">
    <property type="entry name" value="Cell_cycle_FtsW-rel_CS"/>
</dbReference>